<keyword evidence="3" id="KW-1185">Reference proteome</keyword>
<dbReference type="EMBL" id="JBJHZZ010000001">
    <property type="protein sequence ID" value="MFL0245386.1"/>
    <property type="molecule type" value="Genomic_DNA"/>
</dbReference>
<evidence type="ECO:0000313" key="3">
    <source>
        <dbReference type="Proteomes" id="UP001623591"/>
    </source>
</evidence>
<comment type="caution">
    <text evidence="2">The sequence shown here is derived from an EMBL/GenBank/DDBJ whole genome shotgun (WGS) entry which is preliminary data.</text>
</comment>
<feature type="region of interest" description="Disordered" evidence="1">
    <location>
        <begin position="27"/>
        <end position="53"/>
    </location>
</feature>
<organism evidence="2 3">
    <name type="scientific">Candidatus Clostridium stratigraminis</name>
    <dbReference type="NCBI Taxonomy" id="3381661"/>
    <lineage>
        <taxon>Bacteria</taxon>
        <taxon>Bacillati</taxon>
        <taxon>Bacillota</taxon>
        <taxon>Clostridia</taxon>
        <taxon>Eubacteriales</taxon>
        <taxon>Clostridiaceae</taxon>
        <taxon>Clostridium</taxon>
    </lineage>
</organism>
<feature type="compositionally biased region" description="Basic and acidic residues" evidence="1">
    <location>
        <begin position="33"/>
        <end position="53"/>
    </location>
</feature>
<dbReference type="Proteomes" id="UP001623591">
    <property type="component" value="Unassembled WGS sequence"/>
</dbReference>
<protein>
    <submittedName>
        <fullName evidence="2">Uncharacterized protein</fullName>
    </submittedName>
</protein>
<evidence type="ECO:0000256" key="1">
    <source>
        <dbReference type="SAM" id="MobiDB-lite"/>
    </source>
</evidence>
<evidence type="ECO:0000313" key="2">
    <source>
        <dbReference type="EMBL" id="MFL0245386.1"/>
    </source>
</evidence>
<gene>
    <name evidence="2" type="ORF">ACJDUG_00160</name>
</gene>
<reference evidence="2 3" key="1">
    <citation type="submission" date="2024-11" db="EMBL/GenBank/DDBJ databases">
        <authorList>
            <person name="Heng Y.C."/>
            <person name="Lim A.C.H."/>
            <person name="Lee J.K.Y."/>
            <person name="Kittelmann S."/>
        </authorList>
    </citation>
    <scope>NUCLEOTIDE SEQUENCE [LARGE SCALE GENOMIC DNA]</scope>
    <source>
        <strain evidence="2 3">WILCCON 0185</strain>
    </source>
</reference>
<sequence length="53" mass="6015">MNNNKGLRKTRPKSNPELRQVYFQNGGNIGIENGHKIGMHEPEKHSLDANSEK</sequence>
<dbReference type="RefSeq" id="WP_406763294.1">
    <property type="nucleotide sequence ID" value="NZ_JBJHZZ010000001.1"/>
</dbReference>
<proteinExistence type="predicted"/>
<accession>A0ABW8SZ52</accession>
<name>A0ABW8SZ52_9CLOT</name>